<dbReference type="EMBL" id="HE805916">
    <property type="protein sequence ID" value="CCH57624.1"/>
    <property type="molecule type" value="Genomic_DNA"/>
</dbReference>
<evidence type="ECO:0000313" key="13">
    <source>
        <dbReference type="Proteomes" id="UP000009309"/>
    </source>
</evidence>
<dbReference type="InterPro" id="IPR048445">
    <property type="entry name" value="DncV-like_NTFase"/>
</dbReference>
<accession>I2GU23</accession>
<evidence type="ECO:0000256" key="7">
    <source>
        <dbReference type="ARBA" id="ARBA00023080"/>
    </source>
</evidence>
<keyword evidence="3" id="KW-0479">Metal-binding</keyword>
<evidence type="ECO:0000256" key="9">
    <source>
        <dbReference type="ARBA" id="ARBA00044145"/>
    </source>
</evidence>
<reference evidence="12 13" key="1">
    <citation type="journal article" date="2012" name="J. Bacteriol.">
        <title>Genome Sequence of the Filamentous Bacterium Fibrisoma limi BUZ 3T.</title>
        <authorList>
            <person name="Filippini M."/>
            <person name="Qi W."/>
            <person name="Jaenicke S."/>
            <person name="Goesmann A."/>
            <person name="Smits T.H."/>
            <person name="Bagheri H.C."/>
        </authorList>
    </citation>
    <scope>NUCLEOTIDE SEQUENCE [LARGE SCALE GENOMIC DNA]</scope>
    <source>
        <strain evidence="13">BUZ 3T</strain>
        <plasmid evidence="12 13">pFLIM01</plasmid>
    </source>
</reference>
<evidence type="ECO:0000256" key="5">
    <source>
        <dbReference type="ARBA" id="ARBA00022840"/>
    </source>
</evidence>
<gene>
    <name evidence="12" type="ORF">BN8_p06820</name>
</gene>
<dbReference type="AlphaFoldDB" id="I2GU23"/>
<dbReference type="OrthoDB" id="1118920at2"/>
<dbReference type="GO" id="GO:0016779">
    <property type="term" value="F:nucleotidyltransferase activity"/>
    <property type="evidence" value="ECO:0007669"/>
    <property type="project" value="UniProtKB-KW"/>
</dbReference>
<keyword evidence="8" id="KW-0051">Antiviral defense</keyword>
<keyword evidence="6" id="KW-0460">Magnesium</keyword>
<evidence type="ECO:0000259" key="11">
    <source>
        <dbReference type="Pfam" id="PF21654"/>
    </source>
</evidence>
<keyword evidence="7" id="KW-0546">Nucleotide metabolism</keyword>
<dbReference type="InterPro" id="IPR006116">
    <property type="entry name" value="NT_2-5OAS_ClassI-CCAase"/>
</dbReference>
<keyword evidence="1" id="KW-0808">Transferase</keyword>
<evidence type="ECO:0000256" key="10">
    <source>
        <dbReference type="ARBA" id="ARBA00048304"/>
    </source>
</evidence>
<evidence type="ECO:0000256" key="2">
    <source>
        <dbReference type="ARBA" id="ARBA00022695"/>
    </source>
</evidence>
<dbReference type="GO" id="GO:0005524">
    <property type="term" value="F:ATP binding"/>
    <property type="evidence" value="ECO:0007669"/>
    <property type="project" value="UniProtKB-KW"/>
</dbReference>
<keyword evidence="12" id="KW-0614">Plasmid</keyword>
<evidence type="ECO:0000256" key="6">
    <source>
        <dbReference type="ARBA" id="ARBA00022842"/>
    </source>
</evidence>
<protein>
    <recommendedName>
        <fullName evidence="9">Cyclic GMP-AMP synthase</fullName>
    </recommendedName>
</protein>
<comment type="catalytic activity">
    <reaction evidence="10">
        <text>GTP + ATP = 3',3'-cGAMP + 2 diphosphate</text>
        <dbReference type="Rhea" id="RHEA:35647"/>
        <dbReference type="ChEBI" id="CHEBI:30616"/>
        <dbReference type="ChEBI" id="CHEBI:33019"/>
        <dbReference type="ChEBI" id="CHEBI:37565"/>
        <dbReference type="ChEBI" id="CHEBI:71501"/>
    </reaction>
    <physiologicalReaction direction="left-to-right" evidence="10">
        <dbReference type="Rhea" id="RHEA:35648"/>
    </physiologicalReaction>
</comment>
<dbReference type="Proteomes" id="UP000009309">
    <property type="component" value="Plasmid pFLIM01"/>
</dbReference>
<evidence type="ECO:0000256" key="4">
    <source>
        <dbReference type="ARBA" id="ARBA00022741"/>
    </source>
</evidence>
<keyword evidence="4" id="KW-0547">Nucleotide-binding</keyword>
<organism evidence="12 13">
    <name type="scientific">Fibrisoma limi BUZ 3</name>
    <dbReference type="NCBI Taxonomy" id="1185876"/>
    <lineage>
        <taxon>Bacteria</taxon>
        <taxon>Pseudomonadati</taxon>
        <taxon>Bacteroidota</taxon>
        <taxon>Cytophagia</taxon>
        <taxon>Cytophagales</taxon>
        <taxon>Spirosomataceae</taxon>
        <taxon>Fibrisoma</taxon>
    </lineage>
</organism>
<keyword evidence="13" id="KW-1185">Reference proteome</keyword>
<keyword evidence="5" id="KW-0067">ATP-binding</keyword>
<geneLocation type="plasmid" evidence="12 13">
    <name>pFLIM01</name>
</geneLocation>
<dbReference type="Pfam" id="PF21654">
    <property type="entry name" value="DncV-like_NTFase"/>
    <property type="match status" value="1"/>
</dbReference>
<proteinExistence type="predicted"/>
<evidence type="ECO:0000313" key="12">
    <source>
        <dbReference type="EMBL" id="CCH57624.1"/>
    </source>
</evidence>
<dbReference type="GO" id="GO:0051607">
    <property type="term" value="P:defense response to virus"/>
    <property type="evidence" value="ECO:0007669"/>
    <property type="project" value="UniProtKB-KW"/>
</dbReference>
<dbReference type="GO" id="GO:0009117">
    <property type="term" value="P:nucleotide metabolic process"/>
    <property type="evidence" value="ECO:0007669"/>
    <property type="project" value="UniProtKB-KW"/>
</dbReference>
<dbReference type="RefSeq" id="WP_015056959.1">
    <property type="nucleotide sequence ID" value="NC_019017.1"/>
</dbReference>
<name>I2GU23_9BACT</name>
<evidence type="ECO:0000256" key="1">
    <source>
        <dbReference type="ARBA" id="ARBA00022679"/>
    </source>
</evidence>
<evidence type="ECO:0000256" key="8">
    <source>
        <dbReference type="ARBA" id="ARBA00023118"/>
    </source>
</evidence>
<sequence>MVTTQLTEASRILEQLAQVLDITPSQYRQAVERYKAVGSYLERVDSPLAPFKPTIFPQGSFRYGTVIKPITDRDEFDVDTVCLLQLTRQQTTQPQLKKMVGDWLKKDANYARMLAEEKRRCWRLDYAEATRFHLDILPSIPDRYQWLIDMEVPLEFARHALCITDKETWSTDIDWPRSNPEGYALWFERQMQIILGQRRQLLAEQLQLEAKDVPLYEVKTPLQRSIQLLKRHRDFTLGDDEDKPISIIITTLAALSYREEPDVYSALQNILQNMTQYVLWKDGQWVICNPVNPLENFADRWKDSPRKATLFFNWVNQARLDIGNIVKRQGLFEVASAMKPIFGETMVNRAVNQFGEQYRQLREEGSLRMQKSTGILTTASGIKVPNHTFHGRS</sequence>
<dbReference type="GO" id="GO:0046872">
    <property type="term" value="F:metal ion binding"/>
    <property type="evidence" value="ECO:0007669"/>
    <property type="project" value="UniProtKB-KW"/>
</dbReference>
<evidence type="ECO:0000256" key="3">
    <source>
        <dbReference type="ARBA" id="ARBA00022723"/>
    </source>
</evidence>
<keyword evidence="2" id="KW-0548">Nucleotidyltransferase</keyword>
<feature type="domain" description="Cyclic GMP-AMP synthase DncV-like nucleotidyltransferase" evidence="11">
    <location>
        <begin position="53"/>
        <end position="136"/>
    </location>
</feature>
<dbReference type="CDD" id="cd05400">
    <property type="entry name" value="NT_2-5OAS_ClassI-CCAase"/>
    <property type="match status" value="1"/>
</dbReference>